<feature type="domain" description="CxC6 like cysteine cluster associated with KDZ" evidence="2">
    <location>
        <begin position="219"/>
        <end position="283"/>
    </location>
</feature>
<dbReference type="InterPro" id="IPR040898">
    <property type="entry name" value="CxC6"/>
</dbReference>
<evidence type="ECO:0008006" key="5">
    <source>
        <dbReference type="Google" id="ProtNLM"/>
    </source>
</evidence>
<protein>
    <recommendedName>
        <fullName evidence="5">CxC6 like cysteine cluster associated with KDZ domain-containing protein</fullName>
    </recommendedName>
</protein>
<feature type="non-terminal residue" evidence="3">
    <location>
        <position position="524"/>
    </location>
</feature>
<reference evidence="3" key="1">
    <citation type="journal article" date="2018" name="Genome Biol. Evol.">
        <title>Genomics and development of Lentinus tigrinus, a white-rot wood-decaying mushroom with dimorphic fruiting bodies.</title>
        <authorList>
            <person name="Wu B."/>
            <person name="Xu Z."/>
            <person name="Knudson A."/>
            <person name="Carlson A."/>
            <person name="Chen N."/>
            <person name="Kovaka S."/>
            <person name="LaButti K."/>
            <person name="Lipzen A."/>
            <person name="Pennachio C."/>
            <person name="Riley R."/>
            <person name="Schakwitz W."/>
            <person name="Umezawa K."/>
            <person name="Ohm R.A."/>
            <person name="Grigoriev I.V."/>
            <person name="Nagy L.G."/>
            <person name="Gibbons J."/>
            <person name="Hibbett D."/>
        </authorList>
    </citation>
    <scope>NUCLEOTIDE SEQUENCE [LARGE SCALE GENOMIC DNA]</scope>
    <source>
        <strain evidence="3">ALCF2SS1-6</strain>
    </source>
</reference>
<dbReference type="STRING" id="1328759.A0A5C2RZZ5"/>
<dbReference type="InterPro" id="IPR041539">
    <property type="entry name" value="CxC5"/>
</dbReference>
<dbReference type="EMBL" id="ML122287">
    <property type="protein sequence ID" value="RPD56578.1"/>
    <property type="molecule type" value="Genomic_DNA"/>
</dbReference>
<gene>
    <name evidence="3" type="ORF">L227DRAFT_466134</name>
</gene>
<evidence type="ECO:0000259" key="1">
    <source>
        <dbReference type="Pfam" id="PF18718"/>
    </source>
</evidence>
<sequence>LHRAIGAEVLISPHRTCINVDCPDHGKPLQNPHKPFLCHLFTVDRGVLPIRVLTLYCKACRTTYRPNYSVSDADSPLSVRRYHKGLPDVIDASEHYYFDTRFMSLVRAQMAFAHASGETVARIYNLGLSGDVNHPHSMDGDHVWQAFYLHALLLDAARRTEILCLPHRGKQAERFRTALALRNLRMAGTGQPQWAHACNECEKVSGSADPSQPQSIACVMDGVTLGHPRCIVTHCVGRLSSPRDRFCEDHSHLSKVCAIDGCQEPCSDGMRTCGIDTHRAFEKRQRERGQAFYRLKRRMETKDALAALGRGFASSPDLDPDPQLINQRTLAPKAPAPEQPLTWHGIRAWTHNEQLIVKCCGVLLSRATFYTAESPSNCLRFLLATFPSHYPRSRPSFCFFDNNCILLKHILATNESRLQGMGLPVDVFHAVTKHKDTDEFCRMNCNPATFPELYDQVHRKWIFNSSAAEQTNAWFGQFQPLVREMREENHNFFLDEMILIHNEWQVAVLFKRGAQPRLVPIEEL</sequence>
<accession>A0A5C2RZZ5</accession>
<evidence type="ECO:0000259" key="2">
    <source>
        <dbReference type="Pfam" id="PF18721"/>
    </source>
</evidence>
<feature type="non-terminal residue" evidence="3">
    <location>
        <position position="1"/>
    </location>
</feature>
<name>A0A5C2RZZ5_9APHY</name>
<dbReference type="Proteomes" id="UP000313359">
    <property type="component" value="Unassembled WGS sequence"/>
</dbReference>
<keyword evidence="4" id="KW-1185">Reference proteome</keyword>
<dbReference type="Pfam" id="PF18718">
    <property type="entry name" value="CxC5"/>
    <property type="match status" value="1"/>
</dbReference>
<evidence type="ECO:0000313" key="4">
    <source>
        <dbReference type="Proteomes" id="UP000313359"/>
    </source>
</evidence>
<proteinExistence type="predicted"/>
<dbReference type="Pfam" id="PF18721">
    <property type="entry name" value="CxC6"/>
    <property type="match status" value="1"/>
</dbReference>
<evidence type="ECO:0000313" key="3">
    <source>
        <dbReference type="EMBL" id="RPD56578.1"/>
    </source>
</evidence>
<dbReference type="OrthoDB" id="2800707at2759"/>
<organism evidence="3 4">
    <name type="scientific">Lentinus tigrinus ALCF2SS1-6</name>
    <dbReference type="NCBI Taxonomy" id="1328759"/>
    <lineage>
        <taxon>Eukaryota</taxon>
        <taxon>Fungi</taxon>
        <taxon>Dikarya</taxon>
        <taxon>Basidiomycota</taxon>
        <taxon>Agaricomycotina</taxon>
        <taxon>Agaricomycetes</taxon>
        <taxon>Polyporales</taxon>
        <taxon>Polyporaceae</taxon>
        <taxon>Lentinus</taxon>
    </lineage>
</organism>
<feature type="domain" description="CxC5 like cysteine cluster associated with KDZ" evidence="1">
    <location>
        <begin position="6"/>
        <end position="126"/>
    </location>
</feature>
<dbReference type="AlphaFoldDB" id="A0A5C2RZZ5"/>